<evidence type="ECO:0000256" key="9">
    <source>
        <dbReference type="RuleBase" id="RU003656"/>
    </source>
</evidence>
<feature type="domain" description="ATP synthase epsilon subunit C-terminal" evidence="10">
    <location>
        <begin position="87"/>
        <end position="129"/>
    </location>
</feature>
<dbReference type="NCBIfam" id="TIGR01216">
    <property type="entry name" value="ATP_synt_epsi"/>
    <property type="match status" value="1"/>
</dbReference>
<dbReference type="HAMAP" id="MF_00530">
    <property type="entry name" value="ATP_synth_epsil_bac"/>
    <property type="match status" value="1"/>
</dbReference>
<keyword evidence="12" id="KW-0378">Hydrolase</keyword>
<dbReference type="GO" id="GO:0046933">
    <property type="term" value="F:proton-transporting ATP synthase activity, rotational mechanism"/>
    <property type="evidence" value="ECO:0007669"/>
    <property type="project" value="UniProtKB-UniRule"/>
</dbReference>
<organism evidence="12 13">
    <name type="scientific">Candidatus Gottesmanbacteria bacterium GW2011_GWA2_43_14</name>
    <dbReference type="NCBI Taxonomy" id="1618443"/>
    <lineage>
        <taxon>Bacteria</taxon>
        <taxon>Candidatus Gottesmaniibacteriota</taxon>
    </lineage>
</organism>
<dbReference type="InterPro" id="IPR020547">
    <property type="entry name" value="ATP_synth_F1_esu_C"/>
</dbReference>
<evidence type="ECO:0000256" key="7">
    <source>
        <dbReference type="ARBA" id="ARBA00023310"/>
    </source>
</evidence>
<keyword evidence="6 8" id="KW-0139">CF(1)</keyword>
<dbReference type="Pfam" id="PF00401">
    <property type="entry name" value="ATP-synt_DE"/>
    <property type="match status" value="1"/>
</dbReference>
<proteinExistence type="inferred from homology"/>
<dbReference type="GO" id="GO:0005524">
    <property type="term" value="F:ATP binding"/>
    <property type="evidence" value="ECO:0007669"/>
    <property type="project" value="UniProtKB-UniRule"/>
</dbReference>
<evidence type="ECO:0000259" key="10">
    <source>
        <dbReference type="Pfam" id="PF00401"/>
    </source>
</evidence>
<dbReference type="InterPro" id="IPR020546">
    <property type="entry name" value="ATP_synth_F1_dsu/esu_N"/>
</dbReference>
<keyword evidence="7 8" id="KW-0066">ATP synthesis</keyword>
<evidence type="ECO:0000256" key="4">
    <source>
        <dbReference type="ARBA" id="ARBA00023065"/>
    </source>
</evidence>
<dbReference type="PANTHER" id="PTHR13822">
    <property type="entry name" value="ATP SYNTHASE DELTA/EPSILON CHAIN"/>
    <property type="match status" value="1"/>
</dbReference>
<dbReference type="AlphaFoldDB" id="A0A0G1FU21"/>
<keyword evidence="8" id="KW-1003">Cell membrane</keyword>
<dbReference type="GO" id="GO:0045259">
    <property type="term" value="C:proton-transporting ATP synthase complex"/>
    <property type="evidence" value="ECO:0007669"/>
    <property type="project" value="UniProtKB-KW"/>
</dbReference>
<comment type="subunit">
    <text evidence="8 9">F-type ATPases have 2 components, CF(1) - the catalytic core - and CF(0) - the membrane proton channel. CF(1) has five subunits: alpha(3), beta(3), gamma(1), delta(1), epsilon(1). CF(0) has three main subunits: a, b and c.</text>
</comment>
<comment type="similarity">
    <text evidence="2 8 9">Belongs to the ATPase epsilon chain family.</text>
</comment>
<protein>
    <recommendedName>
        <fullName evidence="8">ATP synthase epsilon chain</fullName>
    </recommendedName>
    <alternativeName>
        <fullName evidence="8">ATP synthase F1 sector epsilon subunit</fullName>
    </alternativeName>
    <alternativeName>
        <fullName evidence="8">F-ATPase epsilon subunit</fullName>
    </alternativeName>
</protein>
<dbReference type="GO" id="GO:0005886">
    <property type="term" value="C:plasma membrane"/>
    <property type="evidence" value="ECO:0007669"/>
    <property type="project" value="UniProtKB-SubCell"/>
</dbReference>
<evidence type="ECO:0000256" key="1">
    <source>
        <dbReference type="ARBA" id="ARBA00004202"/>
    </source>
</evidence>
<gene>
    <name evidence="8" type="primary">atpC</name>
    <name evidence="12" type="ORF">UV73_C0001G0027</name>
</gene>
<dbReference type="GO" id="GO:0016787">
    <property type="term" value="F:hydrolase activity"/>
    <property type="evidence" value="ECO:0007669"/>
    <property type="project" value="UniProtKB-KW"/>
</dbReference>
<dbReference type="EMBL" id="LCFP01000001">
    <property type="protein sequence ID" value="KKS98506.1"/>
    <property type="molecule type" value="Genomic_DNA"/>
</dbReference>
<dbReference type="STRING" id="1618443.UV73_C0001G0027"/>
<evidence type="ECO:0000256" key="2">
    <source>
        <dbReference type="ARBA" id="ARBA00005712"/>
    </source>
</evidence>
<dbReference type="InterPro" id="IPR036794">
    <property type="entry name" value="ATP_F1_dsu/esu_C_sf"/>
</dbReference>
<evidence type="ECO:0000256" key="3">
    <source>
        <dbReference type="ARBA" id="ARBA00022448"/>
    </source>
</evidence>
<keyword evidence="4 8" id="KW-0406">Ion transport</keyword>
<dbReference type="Gene3D" id="2.60.15.10">
    <property type="entry name" value="F0F1 ATP synthase delta/epsilon subunit, N-terminal"/>
    <property type="match status" value="1"/>
</dbReference>
<name>A0A0G1FU21_9BACT</name>
<evidence type="ECO:0000313" key="12">
    <source>
        <dbReference type="EMBL" id="KKS98506.1"/>
    </source>
</evidence>
<dbReference type="SUPFAM" id="SSF46604">
    <property type="entry name" value="Epsilon subunit of F1F0-ATP synthase C-terminal domain"/>
    <property type="match status" value="1"/>
</dbReference>
<comment type="caution">
    <text evidence="12">The sequence shown here is derived from an EMBL/GenBank/DDBJ whole genome shotgun (WGS) entry which is preliminary data.</text>
</comment>
<dbReference type="Pfam" id="PF02823">
    <property type="entry name" value="ATP-synt_DE_N"/>
    <property type="match status" value="1"/>
</dbReference>
<keyword evidence="3 8" id="KW-0813">Transport</keyword>
<comment type="function">
    <text evidence="8">Produces ATP from ADP in the presence of a proton gradient across the membrane.</text>
</comment>
<reference evidence="12 13" key="1">
    <citation type="journal article" date="2015" name="Nature">
        <title>rRNA introns, odd ribosomes, and small enigmatic genomes across a large radiation of phyla.</title>
        <authorList>
            <person name="Brown C.T."/>
            <person name="Hug L.A."/>
            <person name="Thomas B.C."/>
            <person name="Sharon I."/>
            <person name="Castelle C.J."/>
            <person name="Singh A."/>
            <person name="Wilkins M.J."/>
            <person name="Williams K.H."/>
            <person name="Banfield J.F."/>
        </authorList>
    </citation>
    <scope>NUCLEOTIDE SEQUENCE [LARGE SCALE GENOMIC DNA]</scope>
</reference>
<sequence>MKTFRLDIITPEKTAFSADVSVITVPGGDGQMGILPGHVPIFTNLTEGEVKVVRDNEEFYLAIGGGFLEVTRDRAVILVTSAYDSSEINEQEVLNAKKRAEEALKTGVKESDLIEAQAMFRRATIALKVLHRKRGARQQPVS</sequence>
<comment type="subcellular location">
    <subcellularLocation>
        <location evidence="1 8">Cell membrane</location>
        <topology evidence="1 8">Peripheral membrane protein</topology>
    </subcellularLocation>
</comment>
<dbReference type="Proteomes" id="UP000034894">
    <property type="component" value="Unassembled WGS sequence"/>
</dbReference>
<dbReference type="CDD" id="cd12152">
    <property type="entry name" value="F1-ATPase_delta"/>
    <property type="match status" value="1"/>
</dbReference>
<evidence type="ECO:0000256" key="8">
    <source>
        <dbReference type="HAMAP-Rule" id="MF_00530"/>
    </source>
</evidence>
<evidence type="ECO:0000256" key="5">
    <source>
        <dbReference type="ARBA" id="ARBA00023136"/>
    </source>
</evidence>
<dbReference type="InterPro" id="IPR036771">
    <property type="entry name" value="ATPsynth_dsu/esu_N"/>
</dbReference>
<feature type="domain" description="ATP synthase F1 complex delta/epsilon subunit N-terminal" evidence="11">
    <location>
        <begin position="4"/>
        <end position="82"/>
    </location>
</feature>
<evidence type="ECO:0000259" key="11">
    <source>
        <dbReference type="Pfam" id="PF02823"/>
    </source>
</evidence>
<dbReference type="InterPro" id="IPR001469">
    <property type="entry name" value="ATP_synth_F1_dsu/esu"/>
</dbReference>
<keyword evidence="8" id="KW-0375">Hydrogen ion transport</keyword>
<evidence type="ECO:0000256" key="6">
    <source>
        <dbReference type="ARBA" id="ARBA00023196"/>
    </source>
</evidence>
<accession>A0A0G1FU21</accession>
<dbReference type="SUPFAM" id="SSF51344">
    <property type="entry name" value="Epsilon subunit of F1F0-ATP synthase N-terminal domain"/>
    <property type="match status" value="1"/>
</dbReference>
<dbReference type="PANTHER" id="PTHR13822:SF10">
    <property type="entry name" value="ATP SYNTHASE EPSILON CHAIN, CHLOROPLASTIC"/>
    <property type="match status" value="1"/>
</dbReference>
<evidence type="ECO:0000313" key="13">
    <source>
        <dbReference type="Proteomes" id="UP000034894"/>
    </source>
</evidence>
<keyword evidence="5 8" id="KW-0472">Membrane</keyword>